<evidence type="ECO:0000313" key="2">
    <source>
        <dbReference type="EMBL" id="CAL1540084.1"/>
    </source>
</evidence>
<gene>
    <name evidence="2" type="ORF">GSLYS_00013817001</name>
</gene>
<feature type="non-terminal residue" evidence="2">
    <location>
        <position position="1"/>
    </location>
</feature>
<comment type="caution">
    <text evidence="2">The sequence shown here is derived from an EMBL/GenBank/DDBJ whole genome shotgun (WGS) entry which is preliminary data.</text>
</comment>
<feature type="region of interest" description="Disordered" evidence="1">
    <location>
        <begin position="64"/>
        <end position="114"/>
    </location>
</feature>
<keyword evidence="3" id="KW-1185">Reference proteome</keyword>
<feature type="compositionally biased region" description="Polar residues" evidence="1">
    <location>
        <begin position="87"/>
        <end position="97"/>
    </location>
</feature>
<name>A0AAV2I0N8_LYMST</name>
<protein>
    <submittedName>
        <fullName evidence="2">Uncharacterized protein</fullName>
    </submittedName>
</protein>
<reference evidence="2 3" key="1">
    <citation type="submission" date="2024-04" db="EMBL/GenBank/DDBJ databases">
        <authorList>
            <consortium name="Genoscope - CEA"/>
            <person name="William W."/>
        </authorList>
    </citation>
    <scope>NUCLEOTIDE SEQUENCE [LARGE SCALE GENOMIC DNA]</scope>
</reference>
<proteinExistence type="predicted"/>
<evidence type="ECO:0000256" key="1">
    <source>
        <dbReference type="SAM" id="MobiDB-lite"/>
    </source>
</evidence>
<feature type="compositionally biased region" description="Basic residues" evidence="1">
    <location>
        <begin position="70"/>
        <end position="84"/>
    </location>
</feature>
<feature type="non-terminal residue" evidence="2">
    <location>
        <position position="114"/>
    </location>
</feature>
<accession>A0AAV2I0N8</accession>
<evidence type="ECO:0000313" key="3">
    <source>
        <dbReference type="Proteomes" id="UP001497497"/>
    </source>
</evidence>
<dbReference type="AlphaFoldDB" id="A0AAV2I0N8"/>
<sequence>SGNLSFYKELLTRNKTFITHINLSNHLGQGLQVGHVIKTFLSFVEGIEAKDREQNLAELLEEEERDRIKREKKKRKRQKKHGKTAKSETPQPSTADGSTDEEAGGHNRAWAGEG</sequence>
<dbReference type="EMBL" id="CAXITT010000370">
    <property type="protein sequence ID" value="CAL1540084.1"/>
    <property type="molecule type" value="Genomic_DNA"/>
</dbReference>
<dbReference type="Proteomes" id="UP001497497">
    <property type="component" value="Unassembled WGS sequence"/>
</dbReference>
<organism evidence="2 3">
    <name type="scientific">Lymnaea stagnalis</name>
    <name type="common">Great pond snail</name>
    <name type="synonym">Helix stagnalis</name>
    <dbReference type="NCBI Taxonomy" id="6523"/>
    <lineage>
        <taxon>Eukaryota</taxon>
        <taxon>Metazoa</taxon>
        <taxon>Spiralia</taxon>
        <taxon>Lophotrochozoa</taxon>
        <taxon>Mollusca</taxon>
        <taxon>Gastropoda</taxon>
        <taxon>Heterobranchia</taxon>
        <taxon>Euthyneura</taxon>
        <taxon>Panpulmonata</taxon>
        <taxon>Hygrophila</taxon>
        <taxon>Lymnaeoidea</taxon>
        <taxon>Lymnaeidae</taxon>
        <taxon>Lymnaea</taxon>
    </lineage>
</organism>